<evidence type="ECO:0000313" key="3">
    <source>
        <dbReference type="Proteomes" id="UP001372338"/>
    </source>
</evidence>
<evidence type="ECO:0000256" key="1">
    <source>
        <dbReference type="SAM" id="MobiDB-lite"/>
    </source>
</evidence>
<accession>A0AAN9E831</accession>
<gene>
    <name evidence="2" type="ORF">RIF29_33680</name>
</gene>
<keyword evidence="3" id="KW-1185">Reference proteome</keyword>
<proteinExistence type="predicted"/>
<dbReference type="EMBL" id="JAYWIO010000007">
    <property type="protein sequence ID" value="KAK7250909.1"/>
    <property type="molecule type" value="Genomic_DNA"/>
</dbReference>
<protein>
    <submittedName>
        <fullName evidence="2">Uncharacterized protein</fullName>
    </submittedName>
</protein>
<feature type="compositionally biased region" description="Polar residues" evidence="1">
    <location>
        <begin position="19"/>
        <end position="31"/>
    </location>
</feature>
<comment type="caution">
    <text evidence="2">The sequence shown here is derived from an EMBL/GenBank/DDBJ whole genome shotgun (WGS) entry which is preliminary data.</text>
</comment>
<reference evidence="2 3" key="1">
    <citation type="submission" date="2024-01" db="EMBL/GenBank/DDBJ databases">
        <title>The genomes of 5 underutilized Papilionoideae crops provide insights into root nodulation and disease resistanc.</title>
        <authorList>
            <person name="Yuan L."/>
        </authorList>
    </citation>
    <scope>NUCLEOTIDE SEQUENCE [LARGE SCALE GENOMIC DNA]</scope>
    <source>
        <strain evidence="2">ZHUSHIDOU_FW_LH</strain>
        <tissue evidence="2">Leaf</tissue>
    </source>
</reference>
<organism evidence="2 3">
    <name type="scientific">Crotalaria pallida</name>
    <name type="common">Smooth rattlebox</name>
    <name type="synonym">Crotalaria striata</name>
    <dbReference type="NCBI Taxonomy" id="3830"/>
    <lineage>
        <taxon>Eukaryota</taxon>
        <taxon>Viridiplantae</taxon>
        <taxon>Streptophyta</taxon>
        <taxon>Embryophyta</taxon>
        <taxon>Tracheophyta</taxon>
        <taxon>Spermatophyta</taxon>
        <taxon>Magnoliopsida</taxon>
        <taxon>eudicotyledons</taxon>
        <taxon>Gunneridae</taxon>
        <taxon>Pentapetalae</taxon>
        <taxon>rosids</taxon>
        <taxon>fabids</taxon>
        <taxon>Fabales</taxon>
        <taxon>Fabaceae</taxon>
        <taxon>Papilionoideae</taxon>
        <taxon>50 kb inversion clade</taxon>
        <taxon>genistoids sensu lato</taxon>
        <taxon>core genistoids</taxon>
        <taxon>Crotalarieae</taxon>
        <taxon>Crotalaria</taxon>
    </lineage>
</organism>
<sequence length="130" mass="14878">MSKLRVRVGTELEWHGCPSSLTSQGNGSNDANPEFQRGQGLGLKLAFPHLEFPKCGSGQSDSLVGDFRREKQRKNPLLEKVQYYEDCQRRIEFESRHYPTSFSVLVKTQLPFHLVVELDFRILAMIDPPN</sequence>
<feature type="region of interest" description="Disordered" evidence="1">
    <location>
        <begin position="17"/>
        <end position="37"/>
    </location>
</feature>
<name>A0AAN9E831_CROPI</name>
<dbReference type="Proteomes" id="UP001372338">
    <property type="component" value="Unassembled WGS sequence"/>
</dbReference>
<dbReference type="AlphaFoldDB" id="A0AAN9E831"/>
<evidence type="ECO:0000313" key="2">
    <source>
        <dbReference type="EMBL" id="KAK7250909.1"/>
    </source>
</evidence>